<accession>A0ABD0NRG5</accession>
<proteinExistence type="predicted"/>
<dbReference type="EMBL" id="JAMKFB020000020">
    <property type="protein sequence ID" value="KAL0164409.1"/>
    <property type="molecule type" value="Genomic_DNA"/>
</dbReference>
<organism evidence="1 2">
    <name type="scientific">Cirrhinus mrigala</name>
    <name type="common">Mrigala</name>
    <dbReference type="NCBI Taxonomy" id="683832"/>
    <lineage>
        <taxon>Eukaryota</taxon>
        <taxon>Metazoa</taxon>
        <taxon>Chordata</taxon>
        <taxon>Craniata</taxon>
        <taxon>Vertebrata</taxon>
        <taxon>Euteleostomi</taxon>
        <taxon>Actinopterygii</taxon>
        <taxon>Neopterygii</taxon>
        <taxon>Teleostei</taxon>
        <taxon>Ostariophysi</taxon>
        <taxon>Cypriniformes</taxon>
        <taxon>Cyprinidae</taxon>
        <taxon>Labeoninae</taxon>
        <taxon>Labeonini</taxon>
        <taxon>Cirrhinus</taxon>
    </lineage>
</organism>
<feature type="non-terminal residue" evidence="1">
    <location>
        <position position="61"/>
    </location>
</feature>
<comment type="caution">
    <text evidence="1">The sequence shown here is derived from an EMBL/GenBank/DDBJ whole genome shotgun (WGS) entry which is preliminary data.</text>
</comment>
<evidence type="ECO:0000313" key="1">
    <source>
        <dbReference type="EMBL" id="KAL0164409.1"/>
    </source>
</evidence>
<feature type="non-terminal residue" evidence="1">
    <location>
        <position position="1"/>
    </location>
</feature>
<name>A0ABD0NRG5_CIRMR</name>
<protein>
    <submittedName>
        <fullName evidence="1">Uncharacterized protein</fullName>
    </submittedName>
</protein>
<sequence length="61" mass="6616">CSNLLNATQEEEDVVTVTMTNPPFGKGTVESRLNITKNTYTTLECVASANGEIVYTLFSIS</sequence>
<keyword evidence="2" id="KW-1185">Reference proteome</keyword>
<gene>
    <name evidence="1" type="ORF">M9458_040162</name>
</gene>
<evidence type="ECO:0000313" key="2">
    <source>
        <dbReference type="Proteomes" id="UP001529510"/>
    </source>
</evidence>
<dbReference type="AlphaFoldDB" id="A0ABD0NRG5"/>
<dbReference type="Proteomes" id="UP001529510">
    <property type="component" value="Unassembled WGS sequence"/>
</dbReference>
<reference evidence="1 2" key="1">
    <citation type="submission" date="2024-05" db="EMBL/GenBank/DDBJ databases">
        <title>Genome sequencing and assembly of Indian major carp, Cirrhinus mrigala (Hamilton, 1822).</title>
        <authorList>
            <person name="Mohindra V."/>
            <person name="Chowdhury L.M."/>
            <person name="Lal K."/>
            <person name="Jena J.K."/>
        </authorList>
    </citation>
    <scope>NUCLEOTIDE SEQUENCE [LARGE SCALE GENOMIC DNA]</scope>
    <source>
        <strain evidence="1">CM1030</strain>
        <tissue evidence="1">Blood</tissue>
    </source>
</reference>